<dbReference type="Pfam" id="PF09493">
    <property type="entry name" value="DUF2389"/>
    <property type="match status" value="1"/>
</dbReference>
<gene>
    <name evidence="1" type="ORF">MSP8886_00827</name>
</gene>
<reference evidence="1 2" key="1">
    <citation type="submission" date="2016-06" db="EMBL/GenBank/DDBJ databases">
        <authorList>
            <person name="Kjaerup R.B."/>
            <person name="Dalgaard T.S."/>
            <person name="Juul-Madsen H.R."/>
        </authorList>
    </citation>
    <scope>NUCLEOTIDE SEQUENCE [LARGE SCALE GENOMIC DNA]</scope>
    <source>
        <strain evidence="1 2">CECT 8886</strain>
    </source>
</reference>
<dbReference type="AlphaFoldDB" id="A0A1A8T7K7"/>
<evidence type="ECO:0008006" key="3">
    <source>
        <dbReference type="Google" id="ProtNLM"/>
    </source>
</evidence>
<protein>
    <recommendedName>
        <fullName evidence="3">TIGR02450 family Trp-rich protein</fullName>
    </recommendedName>
</protein>
<dbReference type="Proteomes" id="UP000092544">
    <property type="component" value="Unassembled WGS sequence"/>
</dbReference>
<dbReference type="EMBL" id="FLOB01000001">
    <property type="protein sequence ID" value="SBS27156.1"/>
    <property type="molecule type" value="Genomic_DNA"/>
</dbReference>
<evidence type="ECO:0000313" key="2">
    <source>
        <dbReference type="Proteomes" id="UP000092544"/>
    </source>
</evidence>
<dbReference type="RefSeq" id="WP_306455631.1">
    <property type="nucleotide sequence ID" value="NZ_FLOB01000001.1"/>
</dbReference>
<dbReference type="NCBIfam" id="TIGR02450">
    <property type="entry name" value="TIGR02450 family Trp-rich protein"/>
    <property type="match status" value="1"/>
</dbReference>
<organism evidence="1 2">
    <name type="scientific">Marinomonas spartinae</name>
    <dbReference type="NCBI Taxonomy" id="1792290"/>
    <lineage>
        <taxon>Bacteria</taxon>
        <taxon>Pseudomonadati</taxon>
        <taxon>Pseudomonadota</taxon>
        <taxon>Gammaproteobacteria</taxon>
        <taxon>Oceanospirillales</taxon>
        <taxon>Oceanospirillaceae</taxon>
        <taxon>Marinomonas</taxon>
    </lineage>
</organism>
<keyword evidence="2" id="KW-1185">Reference proteome</keyword>
<dbReference type="InterPro" id="IPR012663">
    <property type="entry name" value="CHP02450_Tryp"/>
</dbReference>
<sequence length="75" mass="8845">MQASMNQINPKKLLLSKWTSTSPQKKEKHFIVTELIRDDQEIITQCVIEAVLTHTQYTIPWQDLKSPAHWKQGWQ</sequence>
<proteinExistence type="predicted"/>
<dbReference type="STRING" id="1792290.MSP8886_00827"/>
<evidence type="ECO:0000313" key="1">
    <source>
        <dbReference type="EMBL" id="SBS27156.1"/>
    </source>
</evidence>
<accession>A0A1A8T7K7</accession>
<name>A0A1A8T7K7_9GAMM</name>